<feature type="binding site" evidence="7">
    <location>
        <begin position="343"/>
        <end position="344"/>
    </location>
    <ligand>
        <name>FMN</name>
        <dbReference type="ChEBI" id="CHEBI:58210"/>
    </ligand>
</feature>
<dbReference type="FunFam" id="3.20.20.70:FF:000029">
    <property type="entry name" value="L-lactate dehydrogenase"/>
    <property type="match status" value="1"/>
</dbReference>
<dbReference type="InterPro" id="IPR012133">
    <property type="entry name" value="Alpha-hydoxy_acid_DH_FMN"/>
</dbReference>
<feature type="binding site" evidence="7">
    <location>
        <begin position="320"/>
        <end position="324"/>
    </location>
    <ligand>
        <name>FMN</name>
        <dbReference type="ChEBI" id="CHEBI:58210"/>
    </ligand>
</feature>
<dbReference type="Gene3D" id="3.20.20.70">
    <property type="entry name" value="Aldolase class I"/>
    <property type="match status" value="1"/>
</dbReference>
<feature type="binding site" evidence="7">
    <location>
        <position position="156"/>
    </location>
    <ligand>
        <name>FMN</name>
        <dbReference type="ChEBI" id="CHEBI:58210"/>
    </ligand>
</feature>
<protein>
    <submittedName>
        <fullName evidence="9">Alpha-hydroxy-acid oxidizing protein</fullName>
    </submittedName>
</protein>
<dbReference type="InterPro" id="IPR000262">
    <property type="entry name" value="FMN-dep_DH"/>
</dbReference>
<evidence type="ECO:0000256" key="3">
    <source>
        <dbReference type="ARBA" id="ARBA00022643"/>
    </source>
</evidence>
<evidence type="ECO:0000256" key="6">
    <source>
        <dbReference type="PIRSR" id="PIRSR000138-1"/>
    </source>
</evidence>
<feature type="binding site" evidence="7">
    <location>
        <begin position="105"/>
        <end position="107"/>
    </location>
    <ligand>
        <name>FMN</name>
        <dbReference type="ChEBI" id="CHEBI:58210"/>
    </ligand>
</feature>
<comment type="caution">
    <text evidence="9">The sequence shown here is derived from an EMBL/GenBank/DDBJ whole genome shotgun (WGS) entry which is preliminary data.</text>
</comment>
<organism evidence="9 10">
    <name type="scientific">Ginsengibacter hankyongi</name>
    <dbReference type="NCBI Taxonomy" id="2607284"/>
    <lineage>
        <taxon>Bacteria</taxon>
        <taxon>Pseudomonadati</taxon>
        <taxon>Bacteroidota</taxon>
        <taxon>Chitinophagia</taxon>
        <taxon>Chitinophagales</taxon>
        <taxon>Chitinophagaceae</taxon>
        <taxon>Ginsengibacter</taxon>
    </lineage>
</organism>
<evidence type="ECO:0000256" key="7">
    <source>
        <dbReference type="PIRSR" id="PIRSR000138-2"/>
    </source>
</evidence>
<feature type="binding site" evidence="7">
    <location>
        <position position="289"/>
    </location>
    <ligand>
        <name>glyoxylate</name>
        <dbReference type="ChEBI" id="CHEBI:36655"/>
    </ligand>
</feature>
<comment type="cofactor">
    <cofactor evidence="1">
        <name>FMN</name>
        <dbReference type="ChEBI" id="CHEBI:58210"/>
    </cofactor>
</comment>
<feature type="binding site" evidence="7">
    <location>
        <position position="52"/>
    </location>
    <ligand>
        <name>glyoxylate</name>
        <dbReference type="ChEBI" id="CHEBI:36655"/>
    </ligand>
</feature>
<dbReference type="PROSITE" id="PS51349">
    <property type="entry name" value="FMN_HYDROXY_ACID_DH_2"/>
    <property type="match status" value="1"/>
</dbReference>
<dbReference type="GO" id="GO:0010181">
    <property type="term" value="F:FMN binding"/>
    <property type="evidence" value="ECO:0007669"/>
    <property type="project" value="InterPro"/>
</dbReference>
<feature type="binding site" evidence="7">
    <location>
        <position position="184"/>
    </location>
    <ligand>
        <name>FMN</name>
        <dbReference type="ChEBI" id="CHEBI:58210"/>
    </ligand>
</feature>
<dbReference type="SUPFAM" id="SSF51395">
    <property type="entry name" value="FMN-linked oxidoreductases"/>
    <property type="match status" value="1"/>
</dbReference>
<keyword evidence="4" id="KW-0560">Oxidoreductase</keyword>
<dbReference type="EMBL" id="VYQF01000002">
    <property type="protein sequence ID" value="KAA9039574.1"/>
    <property type="molecule type" value="Genomic_DNA"/>
</dbReference>
<keyword evidence="3 7" id="KW-0288">FMN</keyword>
<dbReference type="InterPro" id="IPR037396">
    <property type="entry name" value="FMN_HAD"/>
</dbReference>
<proteinExistence type="inferred from homology"/>
<feature type="binding site" evidence="7">
    <location>
        <position position="134"/>
    </location>
    <ligand>
        <name>FMN</name>
        <dbReference type="ChEBI" id="CHEBI:58210"/>
    </ligand>
</feature>
<sequence length="393" mass="43178">MDITTEQLSAGMQYQLQIYFAGTQNVKPQLPVSFEELEQKASEVMKPEAFAYIAGSAGSEITTYNNKEAFNHWQIIPRMMGDVSQRSIVIELFGMQLPTPVLLAPVGVLSIAHPEAEVAVARAAKNLRVPQIVSTVSSKTIEEIGSVHGDHPHWFQLYWGRNNDFTRSIINRAEKAGYTAIVVTLDTRLFAWRERDIKNAYLPFLYNEGLANYFTDPVFLAEVGDPARNKMETMMHFANCFSNPSSTWNDLAVIRECTKLPVIVKGIQHANDAKKSIDHGADGIIVSNHGGRQLDGAIGAIDTLAGICDEVSDKTTILFDSGIRRGADVFKAMALGAKAVLVGRPYAYGLALAGEQGVKEVIANLLADVDLTMGLAGCNSWKDVTRDKLHHRN</sequence>
<name>A0A5J5IHI2_9BACT</name>
<dbReference type="RefSeq" id="WP_150414985.1">
    <property type="nucleotide sequence ID" value="NZ_VYQF01000002.1"/>
</dbReference>
<feature type="binding site" evidence="7">
    <location>
        <position position="292"/>
    </location>
    <ligand>
        <name>glyoxylate</name>
        <dbReference type="ChEBI" id="CHEBI:36655"/>
    </ligand>
</feature>
<evidence type="ECO:0000256" key="4">
    <source>
        <dbReference type="ARBA" id="ARBA00023002"/>
    </source>
</evidence>
<dbReference type="PANTHER" id="PTHR10578">
    <property type="entry name" value="S -2-HYDROXY-ACID OXIDASE-RELATED"/>
    <property type="match status" value="1"/>
</dbReference>
<evidence type="ECO:0000256" key="5">
    <source>
        <dbReference type="ARBA" id="ARBA00024042"/>
    </source>
</evidence>
<keyword evidence="10" id="KW-1185">Reference proteome</keyword>
<dbReference type="PROSITE" id="PS00557">
    <property type="entry name" value="FMN_HYDROXY_ACID_DH_1"/>
    <property type="match status" value="1"/>
</dbReference>
<evidence type="ECO:0000256" key="1">
    <source>
        <dbReference type="ARBA" id="ARBA00001917"/>
    </source>
</evidence>
<feature type="binding site" evidence="7">
    <location>
        <position position="193"/>
    </location>
    <ligand>
        <name>glyoxylate</name>
        <dbReference type="ChEBI" id="CHEBI:36655"/>
    </ligand>
</feature>
<feature type="domain" description="FMN hydroxy acid dehydrogenase" evidence="8">
    <location>
        <begin position="26"/>
        <end position="393"/>
    </location>
</feature>
<evidence type="ECO:0000256" key="2">
    <source>
        <dbReference type="ARBA" id="ARBA00022630"/>
    </source>
</evidence>
<feature type="binding site" evidence="7">
    <location>
        <position position="265"/>
    </location>
    <ligand>
        <name>FMN</name>
        <dbReference type="ChEBI" id="CHEBI:58210"/>
    </ligand>
</feature>
<dbReference type="InterPro" id="IPR013785">
    <property type="entry name" value="Aldolase_TIM"/>
</dbReference>
<dbReference type="Pfam" id="PF01070">
    <property type="entry name" value="FMN_dh"/>
    <property type="match status" value="1"/>
</dbReference>
<feature type="binding site" evidence="7">
    <location>
        <position position="158"/>
    </location>
    <ligand>
        <name>FMN</name>
        <dbReference type="ChEBI" id="CHEBI:58210"/>
    </ligand>
</feature>
<evidence type="ECO:0000313" key="10">
    <source>
        <dbReference type="Proteomes" id="UP000326903"/>
    </source>
</evidence>
<dbReference type="AlphaFoldDB" id="A0A5J5IHI2"/>
<comment type="similarity">
    <text evidence="5">Belongs to the FMN-dependent alpha-hydroxy acid dehydrogenase family.</text>
</comment>
<evidence type="ECO:0000313" key="9">
    <source>
        <dbReference type="EMBL" id="KAA9039574.1"/>
    </source>
</evidence>
<keyword evidence="2 7" id="KW-0285">Flavoprotein</keyword>
<accession>A0A5J5IHI2</accession>
<dbReference type="GO" id="GO:0016614">
    <property type="term" value="F:oxidoreductase activity, acting on CH-OH group of donors"/>
    <property type="evidence" value="ECO:0007669"/>
    <property type="project" value="UniProtKB-ARBA"/>
</dbReference>
<dbReference type="InterPro" id="IPR008259">
    <property type="entry name" value="FMN_hydac_DH_AS"/>
</dbReference>
<feature type="binding site" evidence="7">
    <location>
        <position position="287"/>
    </location>
    <ligand>
        <name>FMN</name>
        <dbReference type="ChEBI" id="CHEBI:58210"/>
    </ligand>
</feature>
<feature type="active site" description="Proton acceptor" evidence="6">
    <location>
        <position position="289"/>
    </location>
</feature>
<evidence type="ECO:0000259" key="8">
    <source>
        <dbReference type="PROSITE" id="PS51349"/>
    </source>
</evidence>
<dbReference type="Proteomes" id="UP000326903">
    <property type="component" value="Unassembled WGS sequence"/>
</dbReference>
<dbReference type="PANTHER" id="PTHR10578:SF143">
    <property type="entry name" value="FMN-DEPENDENT ALPHA-HYDROXY ACID DEHYDROGENASE PB1A11.03"/>
    <property type="match status" value="1"/>
</dbReference>
<gene>
    <name evidence="9" type="ORF">FW778_12230</name>
</gene>
<reference evidence="9 10" key="1">
    <citation type="submission" date="2019-09" db="EMBL/GenBank/DDBJ databases">
        <title>Draft genome sequence of Ginsengibacter sp. BR5-29.</title>
        <authorList>
            <person name="Im W.-T."/>
        </authorList>
    </citation>
    <scope>NUCLEOTIDE SEQUENCE [LARGE SCALE GENOMIC DNA]</scope>
    <source>
        <strain evidence="9 10">BR5-29</strain>
    </source>
</reference>
<dbReference type="PIRSF" id="PIRSF000138">
    <property type="entry name" value="Al-hdrx_acd_dh"/>
    <property type="match status" value="1"/>
</dbReference>